<accession>A0A8S2Z5D9</accession>
<organism evidence="1 2">
    <name type="scientific">Rotaria magnacalcarata</name>
    <dbReference type="NCBI Taxonomy" id="392030"/>
    <lineage>
        <taxon>Eukaryota</taxon>
        <taxon>Metazoa</taxon>
        <taxon>Spiralia</taxon>
        <taxon>Gnathifera</taxon>
        <taxon>Rotifera</taxon>
        <taxon>Eurotatoria</taxon>
        <taxon>Bdelloidea</taxon>
        <taxon>Philodinida</taxon>
        <taxon>Philodinidae</taxon>
        <taxon>Rotaria</taxon>
    </lineage>
</organism>
<sequence>MELDGLIQSNWTEVVEQFEKMDLLEKLLRGIYSYDFEQPTALQQRATKLCIL</sequence>
<dbReference type="Proteomes" id="UP000681720">
    <property type="component" value="Unassembled WGS sequence"/>
</dbReference>
<comment type="caution">
    <text evidence="1">The sequence shown here is derived from an EMBL/GenBank/DDBJ whole genome shotgun (WGS) entry which is preliminary data.</text>
</comment>
<dbReference type="EMBL" id="CAJOBJ010104841">
    <property type="protein sequence ID" value="CAF4604291.1"/>
    <property type="molecule type" value="Genomic_DNA"/>
</dbReference>
<evidence type="ECO:0000313" key="1">
    <source>
        <dbReference type="EMBL" id="CAF4604291.1"/>
    </source>
</evidence>
<proteinExistence type="predicted"/>
<gene>
    <name evidence="1" type="ORF">GIL414_LOCUS39062</name>
</gene>
<evidence type="ECO:0008006" key="3">
    <source>
        <dbReference type="Google" id="ProtNLM"/>
    </source>
</evidence>
<name>A0A8S2Z5D9_9BILA</name>
<evidence type="ECO:0000313" key="2">
    <source>
        <dbReference type="Proteomes" id="UP000681720"/>
    </source>
</evidence>
<reference evidence="1" key="1">
    <citation type="submission" date="2021-02" db="EMBL/GenBank/DDBJ databases">
        <authorList>
            <person name="Nowell W R."/>
        </authorList>
    </citation>
    <scope>NUCLEOTIDE SEQUENCE</scope>
</reference>
<protein>
    <recommendedName>
        <fullName evidence="3">RNA helicase</fullName>
    </recommendedName>
</protein>
<feature type="non-terminal residue" evidence="1">
    <location>
        <position position="1"/>
    </location>
</feature>
<dbReference type="AlphaFoldDB" id="A0A8S2Z5D9"/>